<sequence length="179" mass="20050">MVFLKASELISLAFSQVLEIMSVFAMDHRSTFEPGKGHGAKGGDCFGQKLAFFQSYGGGCMLAVRRRLGSWVLAASTNRKQVVSLHSHINICILFHEVERCCLQFRTAHVTLQSFIALPLLRTLALGHRKSQPFQTPDKPEVITLGTVIYVKWIVLIKLRSNLGRTLIALRMLIGYYAQ</sequence>
<dbReference type="EMBL" id="JAYKXP010000033">
    <property type="protein sequence ID" value="KAK7041586.1"/>
    <property type="molecule type" value="Genomic_DNA"/>
</dbReference>
<proteinExistence type="predicted"/>
<comment type="caution">
    <text evidence="1">The sequence shown here is derived from an EMBL/GenBank/DDBJ whole genome shotgun (WGS) entry which is preliminary data.</text>
</comment>
<organism evidence="1 2">
    <name type="scientific">Paramarasmius palmivorus</name>
    <dbReference type="NCBI Taxonomy" id="297713"/>
    <lineage>
        <taxon>Eukaryota</taxon>
        <taxon>Fungi</taxon>
        <taxon>Dikarya</taxon>
        <taxon>Basidiomycota</taxon>
        <taxon>Agaricomycotina</taxon>
        <taxon>Agaricomycetes</taxon>
        <taxon>Agaricomycetidae</taxon>
        <taxon>Agaricales</taxon>
        <taxon>Marasmiineae</taxon>
        <taxon>Marasmiaceae</taxon>
        <taxon>Paramarasmius</taxon>
    </lineage>
</organism>
<accession>A0AAW0CR84</accession>
<dbReference type="AlphaFoldDB" id="A0AAW0CR84"/>
<protein>
    <submittedName>
        <fullName evidence="1">Uncharacterized protein</fullName>
    </submittedName>
</protein>
<gene>
    <name evidence="1" type="ORF">VNI00_009173</name>
</gene>
<dbReference type="Proteomes" id="UP001383192">
    <property type="component" value="Unassembled WGS sequence"/>
</dbReference>
<evidence type="ECO:0000313" key="2">
    <source>
        <dbReference type="Proteomes" id="UP001383192"/>
    </source>
</evidence>
<evidence type="ECO:0000313" key="1">
    <source>
        <dbReference type="EMBL" id="KAK7041586.1"/>
    </source>
</evidence>
<reference evidence="1 2" key="1">
    <citation type="submission" date="2024-01" db="EMBL/GenBank/DDBJ databases">
        <title>A draft genome for a cacao thread blight-causing isolate of Paramarasmius palmivorus.</title>
        <authorList>
            <person name="Baruah I.K."/>
            <person name="Bukari Y."/>
            <person name="Amoako-Attah I."/>
            <person name="Meinhardt L.W."/>
            <person name="Bailey B.A."/>
            <person name="Cohen S.P."/>
        </authorList>
    </citation>
    <scope>NUCLEOTIDE SEQUENCE [LARGE SCALE GENOMIC DNA]</scope>
    <source>
        <strain evidence="1 2">GH-12</strain>
    </source>
</reference>
<keyword evidence="2" id="KW-1185">Reference proteome</keyword>
<name>A0AAW0CR84_9AGAR</name>